<dbReference type="EMBL" id="OX596099">
    <property type="protein sequence ID" value="CAI9695978.1"/>
    <property type="molecule type" value="Genomic_DNA"/>
</dbReference>
<proteinExistence type="predicted"/>
<gene>
    <name evidence="1" type="ORF">MRATA1EN3_LOCUS7191</name>
</gene>
<name>A0ACB0E5S3_RANTA</name>
<dbReference type="Proteomes" id="UP001162501">
    <property type="component" value="Chromosome 15"/>
</dbReference>
<evidence type="ECO:0000313" key="2">
    <source>
        <dbReference type="Proteomes" id="UP001162501"/>
    </source>
</evidence>
<evidence type="ECO:0000313" key="1">
    <source>
        <dbReference type="EMBL" id="CAI9695978.1"/>
    </source>
</evidence>
<sequence>MRRSRGGLGGPWGGPLSPSEGDMAPARVASSRPPGRLLILGTSRDTEPLSQGSSLPPAATEDAPAPQEYAGAAGPPGASRLPSASLHGSRPLQQVGSEAREVGTLTQAACWASPALTFLSSFLLKQPRSLLGSEA</sequence>
<organism evidence="1 2">
    <name type="scientific">Rangifer tarandus platyrhynchus</name>
    <name type="common">Svalbard reindeer</name>
    <dbReference type="NCBI Taxonomy" id="3082113"/>
    <lineage>
        <taxon>Eukaryota</taxon>
        <taxon>Metazoa</taxon>
        <taxon>Chordata</taxon>
        <taxon>Craniata</taxon>
        <taxon>Vertebrata</taxon>
        <taxon>Euteleostomi</taxon>
        <taxon>Mammalia</taxon>
        <taxon>Eutheria</taxon>
        <taxon>Laurasiatheria</taxon>
        <taxon>Artiodactyla</taxon>
        <taxon>Ruminantia</taxon>
        <taxon>Pecora</taxon>
        <taxon>Cervidae</taxon>
        <taxon>Odocoileinae</taxon>
        <taxon>Rangifer</taxon>
    </lineage>
</organism>
<reference evidence="1" key="1">
    <citation type="submission" date="2023-05" db="EMBL/GenBank/DDBJ databases">
        <authorList>
            <consortium name="ELIXIR-Norway"/>
        </authorList>
    </citation>
    <scope>NUCLEOTIDE SEQUENCE</scope>
</reference>
<accession>A0ACB0E5S3</accession>
<protein>
    <submittedName>
        <fullName evidence="1">Uncharacterized protein</fullName>
    </submittedName>
</protein>